<evidence type="ECO:0008006" key="4">
    <source>
        <dbReference type="Google" id="ProtNLM"/>
    </source>
</evidence>
<keyword evidence="1" id="KW-0732">Signal</keyword>
<proteinExistence type="predicted"/>
<keyword evidence="3" id="KW-1185">Reference proteome</keyword>
<reference evidence="2 3" key="1">
    <citation type="journal article" date="2015" name="Stand. Genomic Sci.">
        <title>Genomic Encyclopedia of Bacterial and Archaeal Type Strains, Phase III: the genomes of soil and plant-associated and newly described type strains.</title>
        <authorList>
            <person name="Whitman W.B."/>
            <person name="Woyke T."/>
            <person name="Klenk H.P."/>
            <person name="Zhou Y."/>
            <person name="Lilburn T.G."/>
            <person name="Beck B.J."/>
            <person name="De Vos P."/>
            <person name="Vandamme P."/>
            <person name="Eisen J.A."/>
            <person name="Garrity G."/>
            <person name="Hugenholtz P."/>
            <person name="Kyrpides N.C."/>
        </authorList>
    </citation>
    <scope>NUCLEOTIDE SEQUENCE [LARGE SCALE GENOMIC DNA]</scope>
    <source>
        <strain evidence="2 3">CGMCC 1.7271</strain>
    </source>
</reference>
<evidence type="ECO:0000313" key="2">
    <source>
        <dbReference type="EMBL" id="TWI85369.1"/>
    </source>
</evidence>
<dbReference type="Gene3D" id="1.25.40.10">
    <property type="entry name" value="Tetratricopeptide repeat domain"/>
    <property type="match status" value="3"/>
</dbReference>
<dbReference type="EMBL" id="VLLE01000002">
    <property type="protein sequence ID" value="TWI85369.1"/>
    <property type="molecule type" value="Genomic_DNA"/>
</dbReference>
<evidence type="ECO:0000313" key="3">
    <source>
        <dbReference type="Proteomes" id="UP000316167"/>
    </source>
</evidence>
<dbReference type="InterPro" id="IPR011990">
    <property type="entry name" value="TPR-like_helical_dom_sf"/>
</dbReference>
<dbReference type="Proteomes" id="UP000316167">
    <property type="component" value="Unassembled WGS sequence"/>
</dbReference>
<gene>
    <name evidence="2" type="ORF">IQ13_0530</name>
</gene>
<dbReference type="SUPFAM" id="SSF48452">
    <property type="entry name" value="TPR-like"/>
    <property type="match status" value="2"/>
</dbReference>
<dbReference type="RefSeq" id="WP_144884200.1">
    <property type="nucleotide sequence ID" value="NZ_VLLE01000002.1"/>
</dbReference>
<feature type="chain" id="PRO_5021746305" description="Tetratricopeptide repeat protein" evidence="1">
    <location>
        <begin position="20"/>
        <end position="421"/>
    </location>
</feature>
<dbReference type="OrthoDB" id="625863at2"/>
<organism evidence="2 3">
    <name type="scientific">Lacibacter cauensis</name>
    <dbReference type="NCBI Taxonomy" id="510947"/>
    <lineage>
        <taxon>Bacteria</taxon>
        <taxon>Pseudomonadati</taxon>
        <taxon>Bacteroidota</taxon>
        <taxon>Chitinophagia</taxon>
        <taxon>Chitinophagales</taxon>
        <taxon>Chitinophagaceae</taxon>
        <taxon>Lacibacter</taxon>
    </lineage>
</organism>
<comment type="caution">
    <text evidence="2">The sequence shown here is derived from an EMBL/GenBank/DDBJ whole genome shotgun (WGS) entry which is preliminary data.</text>
</comment>
<protein>
    <recommendedName>
        <fullName evidence="4">Tetratricopeptide repeat protein</fullName>
    </recommendedName>
</protein>
<feature type="signal peptide" evidence="1">
    <location>
        <begin position="1"/>
        <end position="19"/>
    </location>
</feature>
<name>A0A562SVP5_9BACT</name>
<sequence length="421" mass="49025">MKKFLFAAIAVLFAWSISAQDIKKIRSAYDKKDWAKAKDAVDQALATEKEQKNWEAWYYKGMIYGQIAKDANLKASVPDAWMQSFEAYQKAMELDSKQTEISMMTKSYPVFENYLELQKEANAFYNSGNYQGALDNYKKADKVGRFIFKNKWALSEVDTILYYYAGAAAMQLENKEETVSFFQKIADAKIGGDGFDVVYRYLAYYYEQKKDAENAKKYADIGRQLYPKDSYYDKVELDKMRKNGADPLEVFKKYETIAAYDPKDYEVRYDYAAEIFNWIFMDNKATAEQRPVYFDKMISVLKNCIELDPKTADAHLLMGKIYYNEAAFIQDEIKKIKGTTPADTQKKADMKKKMDEKMKEAIPSLDNAYNIFSAMTADQLKDRRTKNEYKSTVYLLTEAHRFLGNKDKEKEYDAKYQALNQ</sequence>
<evidence type="ECO:0000256" key="1">
    <source>
        <dbReference type="SAM" id="SignalP"/>
    </source>
</evidence>
<dbReference type="AlphaFoldDB" id="A0A562SVP5"/>
<accession>A0A562SVP5</accession>